<comment type="caution">
    <text evidence="2">The sequence shown here is derived from an EMBL/GenBank/DDBJ whole genome shotgun (WGS) entry which is preliminary data.</text>
</comment>
<evidence type="ECO:0000256" key="1">
    <source>
        <dbReference type="SAM" id="MobiDB-lite"/>
    </source>
</evidence>
<evidence type="ECO:0000313" key="3">
    <source>
        <dbReference type="Proteomes" id="UP001500929"/>
    </source>
</evidence>
<dbReference type="EMBL" id="BAAAQY010000002">
    <property type="protein sequence ID" value="GAA2225070.1"/>
    <property type="molecule type" value="Genomic_DNA"/>
</dbReference>
<feature type="region of interest" description="Disordered" evidence="1">
    <location>
        <begin position="33"/>
        <end position="53"/>
    </location>
</feature>
<evidence type="ECO:0008006" key="4">
    <source>
        <dbReference type="Google" id="ProtNLM"/>
    </source>
</evidence>
<organism evidence="2 3">
    <name type="scientific">Herbiconiux moechotypicola</name>
    <dbReference type="NCBI Taxonomy" id="637393"/>
    <lineage>
        <taxon>Bacteria</taxon>
        <taxon>Bacillati</taxon>
        <taxon>Actinomycetota</taxon>
        <taxon>Actinomycetes</taxon>
        <taxon>Micrococcales</taxon>
        <taxon>Microbacteriaceae</taxon>
        <taxon>Herbiconiux</taxon>
    </lineage>
</organism>
<dbReference type="Proteomes" id="UP001500929">
    <property type="component" value="Unassembled WGS sequence"/>
</dbReference>
<accession>A0ABN3D9D5</accession>
<gene>
    <name evidence="2" type="ORF">GCM10009851_05880</name>
</gene>
<dbReference type="PROSITE" id="PS51257">
    <property type="entry name" value="PROKAR_LIPOPROTEIN"/>
    <property type="match status" value="1"/>
</dbReference>
<evidence type="ECO:0000313" key="2">
    <source>
        <dbReference type="EMBL" id="GAA2225070.1"/>
    </source>
</evidence>
<name>A0ABN3D9D5_9MICO</name>
<reference evidence="2 3" key="1">
    <citation type="journal article" date="2019" name="Int. J. Syst. Evol. Microbiol.">
        <title>The Global Catalogue of Microorganisms (GCM) 10K type strain sequencing project: providing services to taxonomists for standard genome sequencing and annotation.</title>
        <authorList>
            <consortium name="The Broad Institute Genomics Platform"/>
            <consortium name="The Broad Institute Genome Sequencing Center for Infectious Disease"/>
            <person name="Wu L."/>
            <person name="Ma J."/>
        </authorList>
    </citation>
    <scope>NUCLEOTIDE SEQUENCE [LARGE SCALE GENOMIC DNA]</scope>
    <source>
        <strain evidence="2 3">JCM 16117</strain>
    </source>
</reference>
<keyword evidence="3" id="KW-1185">Reference proteome</keyword>
<protein>
    <recommendedName>
        <fullName evidence="4">Lipoprotein</fullName>
    </recommendedName>
</protein>
<dbReference type="RefSeq" id="WP_259478464.1">
    <property type="nucleotide sequence ID" value="NZ_BAAAQY010000002.1"/>
</dbReference>
<proteinExistence type="predicted"/>
<sequence length="264" mass="26564">MARVKSSAWGSAAGVMLVVGVLAGALGGCAGPTTGGDTGSPPGEVPTVATAEPSPVPIEEVVEIDPGAEQLVTDARELVTASDGWATLEARTALDAATQALARDIEVAQLSMAGGPAASQADPPVTAESAAVDFESVLTATGVVRDGVVATAIEVVNVGAAQAEQTLRDALYTAIVTQQQSGVTAETPRALVALLAAGRAAQDSQLAYNEEQARLAAEQAAAGGSGESGSGGEIVWRAPPGYYDNPHEVCNVVEGTEFCWIAPW</sequence>